<dbReference type="HAMAP" id="MF_00376">
    <property type="entry name" value="Dephospho_CoA_kinase"/>
    <property type="match status" value="1"/>
</dbReference>
<evidence type="ECO:0008006" key="5">
    <source>
        <dbReference type="Google" id="ProtNLM"/>
    </source>
</evidence>
<dbReference type="FunFam" id="3.40.50.300:FF:001227">
    <property type="entry name" value="Dephospho-CoA kinase CAB5"/>
    <property type="match status" value="1"/>
</dbReference>
<accession>A0A8H3IDZ2</accession>
<gene>
    <name evidence="3" type="ORF">IMSHALPRED_002288</name>
</gene>
<evidence type="ECO:0000313" key="4">
    <source>
        <dbReference type="Proteomes" id="UP000664534"/>
    </source>
</evidence>
<evidence type="ECO:0000256" key="1">
    <source>
        <dbReference type="ARBA" id="ARBA00022741"/>
    </source>
</evidence>
<dbReference type="PROSITE" id="PS51219">
    <property type="entry name" value="DPCK"/>
    <property type="match status" value="1"/>
</dbReference>
<proteinExistence type="inferred from homology"/>
<dbReference type="GO" id="GO:0015937">
    <property type="term" value="P:coenzyme A biosynthetic process"/>
    <property type="evidence" value="ECO:0007669"/>
    <property type="project" value="InterPro"/>
</dbReference>
<dbReference type="GO" id="GO:0004140">
    <property type="term" value="F:dephospho-CoA kinase activity"/>
    <property type="evidence" value="ECO:0007669"/>
    <property type="project" value="InterPro"/>
</dbReference>
<dbReference type="InterPro" id="IPR027417">
    <property type="entry name" value="P-loop_NTPase"/>
</dbReference>
<dbReference type="CDD" id="cd02022">
    <property type="entry name" value="DPCK"/>
    <property type="match status" value="1"/>
</dbReference>
<dbReference type="Proteomes" id="UP000664534">
    <property type="component" value="Unassembled WGS sequence"/>
</dbReference>
<keyword evidence="4" id="KW-1185">Reference proteome</keyword>
<dbReference type="AlphaFoldDB" id="A0A8H3IDZ2"/>
<sequence length="275" mass="30346">MILIGLTGSLATGKSTVSTILHSPPYSLPIIDADLLAHRALLPGTLGYSRILSYFGPSTPDLLQPLSPDAPLGTGPNATRPINRAALGRRVFGSSDAKRRDREKLNSIVHPLVRMAMVRELVWYFVRGWWAVVLDVPLLYESGLDIFVSVVLMVGVSSPAVQMARLRERDQGLSKGEAEDRVGSQMGVEEKVGRTRARGERRGKVVMNDGDRGDLEREVGRVIGEVGGEGGGRAWGWWLMGSPVGVVGVSGWEVWSGWRARKRWEEERRRERARL</sequence>
<reference evidence="3" key="1">
    <citation type="submission" date="2021-03" db="EMBL/GenBank/DDBJ databases">
        <authorList>
            <person name="Tagirdzhanova G."/>
        </authorList>
    </citation>
    <scope>NUCLEOTIDE SEQUENCE</scope>
</reference>
<dbReference type="Pfam" id="PF01121">
    <property type="entry name" value="CoaE"/>
    <property type="match status" value="1"/>
</dbReference>
<dbReference type="GO" id="GO:0005524">
    <property type="term" value="F:ATP binding"/>
    <property type="evidence" value="ECO:0007669"/>
    <property type="project" value="UniProtKB-KW"/>
</dbReference>
<name>A0A8H3IDZ2_9LECA</name>
<dbReference type="SUPFAM" id="SSF52540">
    <property type="entry name" value="P-loop containing nucleoside triphosphate hydrolases"/>
    <property type="match status" value="1"/>
</dbReference>
<dbReference type="InterPro" id="IPR001977">
    <property type="entry name" value="Depp_CoAkinase"/>
</dbReference>
<evidence type="ECO:0000256" key="2">
    <source>
        <dbReference type="ARBA" id="ARBA00022840"/>
    </source>
</evidence>
<dbReference type="Gene3D" id="3.40.50.300">
    <property type="entry name" value="P-loop containing nucleotide triphosphate hydrolases"/>
    <property type="match status" value="1"/>
</dbReference>
<evidence type="ECO:0000313" key="3">
    <source>
        <dbReference type="EMBL" id="CAF9914948.1"/>
    </source>
</evidence>
<keyword evidence="2" id="KW-0067">ATP-binding</keyword>
<comment type="caution">
    <text evidence="3">The sequence shown here is derived from an EMBL/GenBank/DDBJ whole genome shotgun (WGS) entry which is preliminary data.</text>
</comment>
<dbReference type="PANTHER" id="PTHR10695:SF46">
    <property type="entry name" value="BIFUNCTIONAL COENZYME A SYNTHASE-RELATED"/>
    <property type="match status" value="1"/>
</dbReference>
<organism evidence="3 4">
    <name type="scientific">Imshaugia aleurites</name>
    <dbReference type="NCBI Taxonomy" id="172621"/>
    <lineage>
        <taxon>Eukaryota</taxon>
        <taxon>Fungi</taxon>
        <taxon>Dikarya</taxon>
        <taxon>Ascomycota</taxon>
        <taxon>Pezizomycotina</taxon>
        <taxon>Lecanoromycetes</taxon>
        <taxon>OSLEUM clade</taxon>
        <taxon>Lecanoromycetidae</taxon>
        <taxon>Lecanorales</taxon>
        <taxon>Lecanorineae</taxon>
        <taxon>Parmeliaceae</taxon>
        <taxon>Imshaugia</taxon>
    </lineage>
</organism>
<dbReference type="OrthoDB" id="247245at2759"/>
<dbReference type="NCBIfam" id="TIGR00152">
    <property type="entry name" value="dephospho-CoA kinase"/>
    <property type="match status" value="1"/>
</dbReference>
<protein>
    <recommendedName>
        <fullName evidence="5">Dephospho-CoA kinase</fullName>
    </recommendedName>
</protein>
<dbReference type="EMBL" id="CAJPDT010000014">
    <property type="protein sequence ID" value="CAF9914948.1"/>
    <property type="molecule type" value="Genomic_DNA"/>
</dbReference>
<keyword evidence="1" id="KW-0547">Nucleotide-binding</keyword>
<dbReference type="PANTHER" id="PTHR10695">
    <property type="entry name" value="DEPHOSPHO-COA KINASE-RELATED"/>
    <property type="match status" value="1"/>
</dbReference>